<dbReference type="SUPFAM" id="SSF53901">
    <property type="entry name" value="Thiolase-like"/>
    <property type="match status" value="1"/>
</dbReference>
<dbReference type="InterPro" id="IPR013968">
    <property type="entry name" value="PKS_KR"/>
</dbReference>
<dbReference type="Pfam" id="PF00550">
    <property type="entry name" value="PP-binding"/>
    <property type="match status" value="2"/>
</dbReference>
<dbReference type="GO" id="GO:0043041">
    <property type="term" value="P:amino acid activation for nonribosomal peptide biosynthetic process"/>
    <property type="evidence" value="ECO:0007669"/>
    <property type="project" value="TreeGrafter"/>
</dbReference>
<dbReference type="InterPro" id="IPR018201">
    <property type="entry name" value="Ketoacyl_synth_AS"/>
</dbReference>
<dbReference type="InterPro" id="IPR016039">
    <property type="entry name" value="Thiolase-like"/>
</dbReference>
<dbReference type="InterPro" id="IPR014031">
    <property type="entry name" value="Ketoacyl_synth_C"/>
</dbReference>
<comment type="pathway">
    <text evidence="2">Lipid metabolism; fatty acid biosynthesis.</text>
</comment>
<evidence type="ECO:0000256" key="4">
    <source>
        <dbReference type="ARBA" id="ARBA00022450"/>
    </source>
</evidence>
<sequence length="3032" mass="335527">MNIEKPQNLLAAFHHWLQKTPEADAWVDTQQCLSYRELDEKSATLAAKLAVLIGKPGDIIVLHLEKGADMAIAILAVLKLGASYLCVEPRTPQARLEQLLADVTPALVLTSTVINCAVPQTTHWVHSSQLPEASPVSTFLGYHSTPQACACLFYTSGTTGKPKAVAVSHQGILHMAWQPDYVTILPGQGVGSVSTPAFDAFSFDFWAALTNGAYTVMLTPDMLCYQGTDSDLKPAAAVDVLFITTALFHSLILGSAPLLASISCLLVGGEALRPKAVRQFYRQFMLNPPQLIQVYGPTECSTFATAWPVPQNFIGDRLPIGQGIRQTQCWVLTPEGELVSEGESGELYLSGPGVALGYYADEQTTRQKFVECHFTSTPICCYRTGDKVRWNNQGQLEWLARIDSQVKVRGFRVDLNELEQHILVAPDVEAAVVLTRENEVSNELVAFVSGRADHLLDFLKSRLPSWMLPHEVHSLPALPLTQNGKIDRQALFQSLAMQNQSKELQTGREQDAEAALRCLLRHHNFNPQLSLMDNGGDSLTAMRMLSAWQVPAGQAVVTAAELLYNTPVSTVLARLQPVAGQATITLDNDISHVASSEQLRMWFIQQRDPSLYAYATPFQFEFQGQMDDEYLEQALQILVKRHSAFRTRLEFDTNSQQLLQRVVPYTDFTLVHQQVSDDCWSNWAKVWFRQPFQLGQEVALRACLLTTDRDRQVLLLNMHHALIDGESMNILLRELSQCYAALQRDQQVGLVPLNYSLLHHTAALNLYYQKDSYKQSLNFWRARLPEILAIRRRYGLTPAANMAGERQQLMIDPQTTQAIKVLAKQQGMTLAGLLLSVLGWCWGQWRKQSAVTIGFPDAGRFLPNSENIIGMLVNTLVWHEQILPDDTLASFLDRSGQELKNIFRHHTVNYADLIELACAMQAEGQSLFDLVFVMENTDFSCLELPGLKIKGSVPDIGSAKFPFLVCVTPQEMATEVILEYQTALFSREEAHFFASQWIRLLQNLTCESAVMNTLSTQFCFPPSSAASVIVNQGQQQALSFDTLRAWLDHQRNLTPNALALVDNNGVTLTYSDLMEQVARMEIFLRQQWKLPYGSVVAIHAHADRHAIIAILAMASRGICFVGLDVNYPDKLINHILTTAGIDAVMVDQAHAASPLLITQSALPLIPIDGYLQVINQSPLSPEEAVNTDTLMYKVYTSGSTGLPKELAARHSLMLNIVQWQNRIGLDKPARTLQFTSLSFDISHQEICTTLCTGGTLLLAPPAFRRDHQALLRFIQTARVERLYIPYIVLQSLAETAQALKIEPDCLCEIVSAGEMLFCTEAIKNLFRQSPGSRLINMYGTSETHVVTSYTLQGEPDNWPTAVPVGYPADNCGVYIVDESNQLLDDQHQIGQIAITGMHVWPCYQNNPSANQQKFCQLSLNGQQQLAYLTGDIGHYDSQGRLNYLERRDHQVKINGYRVECGQLETLLLESGYFHSVAVMAQQGQLLAYLRLKSPEIQVSTTELYQRLQQWLPAGALKMEFRVVEALSTTPSGKIDRAGLAKLLWHPLPDNNLSAQPTIRRQATNQRSVADWRSLLNQLIEKELGRKPSCEQTKFFALGLTSLRLIKIHVALIQAGATALKLNDLFEHASIDELSYFLAGETMTPSSIVSTATEQTRLTETPTDEKAIAVIGMAINVSQCADLATFWRAVMDSRELVERDRSLLTIGSDDEERKVAVRSSLSGIFDFDPNWFGISPQEAKRMDPQQRHLLMSVVQALENAGYSSREDLASVGIVASTGDAFYQRWLARRNCTESRNSDPFFLGLSYQKDFVATKVAYYLGLRGPALTVQTGCSSSLVAVHQACNALSMGDAEMMIVAGVNIDPDAVQGYKWAPGHIFSRQGSTNPFSDNADGTLATNACGVVILKPLAAARRDNDRIYAVISGSAINNDGQDKAGYTAPSVVGQAKVISSALTRAGITADRIGYVEAHGTATPLGDPIEIAALSRAFSSTTRKTGFCHISSVKSQLGHAGPAAGILGLIRAALALYHQVLPANVGFQRANPLLEIDKTPFTTSATSRLWKSDALRYAGVSSFGMGGTNAHLILREPRQEERCSHSVKQEGLCLAPLSAATPQALQQLIVQVLNVMRTSSLDLSTLCARLSLHKPQRIRHLGIWNDLAKAQAEMESWLTQGQNNQQILRRIDRLQNSQQLSPAQAQQCRGWLLDEESSWPVNRVNNHPASWQFSITNFAFAPFMLLPAEVPAKLATKQWRYTPCWQVVAQPQMAVADLCLVIGILPNNVKLTARQVLVLSPEEKPDQLLKQAANTAGNVQILWISSVGESAVELLLNLTHVIQVASQCLPNRTLELNLLTVNALSTAAGEVVLPEQAMLTSALNVIMQEHPQIHCALFDCCANSPTVVIGYGLSQQGIVHAWRSKQWLKLSYQPLVEQPLHQLPMLLPSGTYVVLGGSGGIGQALVQAIAAIAPHSQFVLVSRRVNKDPISLHLAGQCEYESLSCDITNITEVQSLTNLLQARYNHIQGILHCAGVPAGALIARHQCVDDFSVVEEKIRSCAALEILQTLEPRWIICSSSMSAIHGGVGQLSYACANGYLDAWVAAKAASQQNCCYRTINWDIWQDGGMSIHQLPAGLRRHDNLLHLSIGITRREGAEMLYQVMSSPQIQQLVCTTGFAESRWFYQQHIPSRPSVVASPDTTDKFSLPLIRKLYAEHLGLAESNNDTSWESMGGDSIQALELLDELNNKSPCPLTLAEFMQLDTPEALYRFIEDMAKPAQQVNKVELAQIVLLHPIGGDLLAYREMLKMLDSRIGVIQIQDPMLGGQILTEDTLIERAAVYCHQVLPQLKDNCPLIIMGWSFGALLAYQMAAMSELQSKKPVLVMLDPPAANAWQTPPTDDSQLHGFAKELNYKLQDITLPQVKLLMMGEDSDELDLSPFTQNYVGNLLQAFRRNLTCLRSFIPSCPPRVVTYLIYASQSQQAMQFWRQQLKTAECICIEGNHYSILNSNNGKQLFSQLNRIIANVINDSAVTTYSPTLEQALT</sequence>
<dbReference type="GO" id="GO:0004315">
    <property type="term" value="F:3-oxoacyl-[acyl-carrier-protein] synthase activity"/>
    <property type="evidence" value="ECO:0007669"/>
    <property type="project" value="InterPro"/>
</dbReference>
<dbReference type="Pfam" id="PF00109">
    <property type="entry name" value="ketoacyl-synt"/>
    <property type="match status" value="1"/>
</dbReference>
<accession>A0AA95GSR4</accession>
<dbReference type="Pfam" id="PF00668">
    <property type="entry name" value="Condensation"/>
    <property type="match status" value="1"/>
</dbReference>
<name>A0AA95GSR4_9GAMM</name>
<dbReference type="InterPro" id="IPR032821">
    <property type="entry name" value="PKS_assoc"/>
</dbReference>
<organism evidence="9 10">
    <name type="scientific">Arsenophonus nasoniae</name>
    <name type="common">son-killer infecting Nasonia vitripennis</name>
    <dbReference type="NCBI Taxonomy" id="638"/>
    <lineage>
        <taxon>Bacteria</taxon>
        <taxon>Pseudomonadati</taxon>
        <taxon>Pseudomonadota</taxon>
        <taxon>Gammaproteobacteria</taxon>
        <taxon>Enterobacterales</taxon>
        <taxon>Morganellaceae</taxon>
        <taxon>Arsenophonus</taxon>
    </lineage>
</organism>
<dbReference type="SUPFAM" id="SSF52777">
    <property type="entry name" value="CoA-dependent acyltransferases"/>
    <property type="match status" value="2"/>
</dbReference>
<dbReference type="InterPro" id="IPR020845">
    <property type="entry name" value="AMP-binding_CS"/>
</dbReference>
<evidence type="ECO:0000256" key="3">
    <source>
        <dbReference type="ARBA" id="ARBA00006484"/>
    </source>
</evidence>
<dbReference type="InterPro" id="IPR045851">
    <property type="entry name" value="AMP-bd_C_sf"/>
</dbReference>
<dbReference type="InterPro" id="IPR057326">
    <property type="entry name" value="KR_dom"/>
</dbReference>
<evidence type="ECO:0000313" key="9">
    <source>
        <dbReference type="EMBL" id="WGM02084.1"/>
    </source>
</evidence>
<dbReference type="SMART" id="SM00825">
    <property type="entry name" value="PKS_KS"/>
    <property type="match status" value="1"/>
</dbReference>
<proteinExistence type="inferred from homology"/>
<dbReference type="Gene3D" id="3.40.47.10">
    <property type="match status" value="1"/>
</dbReference>
<feature type="domain" description="Carrier" evidence="7">
    <location>
        <begin position="2689"/>
        <end position="2764"/>
    </location>
</feature>
<dbReference type="GO" id="GO:0031177">
    <property type="term" value="F:phosphopantetheine binding"/>
    <property type="evidence" value="ECO:0007669"/>
    <property type="project" value="TreeGrafter"/>
</dbReference>
<evidence type="ECO:0000256" key="5">
    <source>
        <dbReference type="ARBA" id="ARBA00022553"/>
    </source>
</evidence>
<dbReference type="InterPro" id="IPR025110">
    <property type="entry name" value="AMP-bd_C"/>
</dbReference>
<dbReference type="Gene3D" id="1.10.1200.10">
    <property type="entry name" value="ACP-like"/>
    <property type="match status" value="2"/>
</dbReference>
<dbReference type="GO" id="GO:0044550">
    <property type="term" value="P:secondary metabolite biosynthetic process"/>
    <property type="evidence" value="ECO:0007669"/>
    <property type="project" value="TreeGrafter"/>
</dbReference>
<dbReference type="Gene3D" id="2.30.38.10">
    <property type="entry name" value="Luciferase, Domain 3"/>
    <property type="match status" value="1"/>
</dbReference>
<dbReference type="PROSITE" id="PS00455">
    <property type="entry name" value="AMP_BINDING"/>
    <property type="match status" value="1"/>
</dbReference>
<protein>
    <submittedName>
        <fullName evidence="9">Amino acid adenylation domain-containing protein</fullName>
    </submittedName>
</protein>
<dbReference type="NCBIfam" id="TIGR01733">
    <property type="entry name" value="AA-adenyl-dom"/>
    <property type="match status" value="1"/>
</dbReference>
<dbReference type="Pfam" id="PF00501">
    <property type="entry name" value="AMP-binding"/>
    <property type="match status" value="2"/>
</dbReference>
<dbReference type="InterPro" id="IPR001242">
    <property type="entry name" value="Condensation_dom"/>
</dbReference>
<dbReference type="Pfam" id="PF00975">
    <property type="entry name" value="Thioesterase"/>
    <property type="match status" value="1"/>
</dbReference>
<gene>
    <name evidence="9" type="ORF">QE210_02915</name>
</gene>
<dbReference type="InterPro" id="IPR009081">
    <property type="entry name" value="PP-bd_ACP"/>
</dbReference>
<dbReference type="Gene3D" id="3.40.50.12780">
    <property type="entry name" value="N-terminal domain of ligase-like"/>
    <property type="match status" value="1"/>
</dbReference>
<evidence type="ECO:0000256" key="6">
    <source>
        <dbReference type="ARBA" id="ARBA00022679"/>
    </source>
</evidence>
<dbReference type="Gene3D" id="3.40.50.1820">
    <property type="entry name" value="alpha/beta hydrolase"/>
    <property type="match status" value="1"/>
</dbReference>
<dbReference type="Pfam" id="PF02801">
    <property type="entry name" value="Ketoacyl-synt_C"/>
    <property type="match status" value="1"/>
</dbReference>
<dbReference type="SUPFAM" id="SSF53474">
    <property type="entry name" value="alpha/beta-Hydrolases"/>
    <property type="match status" value="1"/>
</dbReference>
<dbReference type="PROSITE" id="PS50075">
    <property type="entry name" value="CARRIER"/>
    <property type="match status" value="1"/>
</dbReference>
<dbReference type="Gene3D" id="3.40.50.980">
    <property type="match status" value="2"/>
</dbReference>
<dbReference type="SUPFAM" id="SSF47336">
    <property type="entry name" value="ACP-like"/>
    <property type="match status" value="2"/>
</dbReference>
<dbReference type="Gene3D" id="3.30.559.30">
    <property type="entry name" value="Nonribosomal peptide synthetase, condensation domain"/>
    <property type="match status" value="1"/>
</dbReference>
<dbReference type="PANTHER" id="PTHR45527">
    <property type="entry name" value="NONRIBOSOMAL PEPTIDE SYNTHETASE"/>
    <property type="match status" value="1"/>
</dbReference>
<dbReference type="InterPro" id="IPR010071">
    <property type="entry name" value="AA_adenyl_dom"/>
</dbReference>
<feature type="domain" description="Ketosynthase family 3 (KS3)" evidence="8">
    <location>
        <begin position="1664"/>
        <end position="2084"/>
    </location>
</feature>
<dbReference type="InterPro" id="IPR020841">
    <property type="entry name" value="PKS_Beta-ketoAc_synthase_dom"/>
</dbReference>
<evidence type="ECO:0000259" key="7">
    <source>
        <dbReference type="PROSITE" id="PS50075"/>
    </source>
</evidence>
<dbReference type="InterPro" id="IPR036291">
    <property type="entry name" value="NAD(P)-bd_dom_sf"/>
</dbReference>
<keyword evidence="4" id="KW-0596">Phosphopantetheine</keyword>
<dbReference type="SUPFAM" id="SSF51735">
    <property type="entry name" value="NAD(P)-binding Rossmann-fold domains"/>
    <property type="match status" value="2"/>
</dbReference>
<dbReference type="InterPro" id="IPR029058">
    <property type="entry name" value="AB_hydrolase_fold"/>
</dbReference>
<dbReference type="PROSITE" id="PS00606">
    <property type="entry name" value="KS3_1"/>
    <property type="match status" value="1"/>
</dbReference>
<comment type="similarity">
    <text evidence="3">Belongs to the short-chain dehydrogenases/reductases (SDR) family.</text>
</comment>
<dbReference type="EMBL" id="CP123504">
    <property type="protein sequence ID" value="WGM02084.1"/>
    <property type="molecule type" value="Genomic_DNA"/>
</dbReference>
<dbReference type="Gene3D" id="3.30.300.30">
    <property type="match status" value="2"/>
</dbReference>
<dbReference type="Pfam" id="PF08659">
    <property type="entry name" value="KR"/>
    <property type="match status" value="1"/>
</dbReference>
<dbReference type="CDD" id="cd00833">
    <property type="entry name" value="PKS"/>
    <property type="match status" value="1"/>
</dbReference>
<dbReference type="Pfam" id="PF16197">
    <property type="entry name" value="KAsynt_C_assoc"/>
    <property type="match status" value="1"/>
</dbReference>
<dbReference type="SUPFAM" id="SSF56801">
    <property type="entry name" value="Acetyl-CoA synthetase-like"/>
    <property type="match status" value="2"/>
</dbReference>
<dbReference type="InterPro" id="IPR042099">
    <property type="entry name" value="ANL_N_sf"/>
</dbReference>
<dbReference type="SMART" id="SM00822">
    <property type="entry name" value="PKS_KR"/>
    <property type="match status" value="1"/>
</dbReference>
<evidence type="ECO:0000313" key="10">
    <source>
        <dbReference type="Proteomes" id="UP001177595"/>
    </source>
</evidence>
<dbReference type="InterPro" id="IPR014030">
    <property type="entry name" value="Ketoacyl_synth_N"/>
</dbReference>
<dbReference type="InterPro" id="IPR001031">
    <property type="entry name" value="Thioesterase"/>
</dbReference>
<dbReference type="Gene3D" id="3.30.559.10">
    <property type="entry name" value="Chloramphenicol acetyltransferase-like domain"/>
    <property type="match status" value="1"/>
</dbReference>
<dbReference type="GO" id="GO:0006633">
    <property type="term" value="P:fatty acid biosynthetic process"/>
    <property type="evidence" value="ECO:0007669"/>
    <property type="project" value="InterPro"/>
</dbReference>
<evidence type="ECO:0000256" key="1">
    <source>
        <dbReference type="ARBA" id="ARBA00001957"/>
    </source>
</evidence>
<comment type="cofactor">
    <cofactor evidence="1">
        <name>pantetheine 4'-phosphate</name>
        <dbReference type="ChEBI" id="CHEBI:47942"/>
    </cofactor>
</comment>
<dbReference type="Proteomes" id="UP001177595">
    <property type="component" value="Chromosome"/>
</dbReference>
<dbReference type="PROSITE" id="PS00012">
    <property type="entry name" value="PHOSPHOPANTETHEINE"/>
    <property type="match status" value="1"/>
</dbReference>
<dbReference type="InterPro" id="IPR000873">
    <property type="entry name" value="AMP-dep_synth/lig_dom"/>
</dbReference>
<dbReference type="Pfam" id="PF13193">
    <property type="entry name" value="AMP-binding_C"/>
    <property type="match status" value="1"/>
</dbReference>
<dbReference type="InterPro" id="IPR036736">
    <property type="entry name" value="ACP-like_sf"/>
</dbReference>
<dbReference type="InterPro" id="IPR006162">
    <property type="entry name" value="Ppantetheine_attach_site"/>
</dbReference>
<dbReference type="PROSITE" id="PS52004">
    <property type="entry name" value="KS3_2"/>
    <property type="match status" value="1"/>
</dbReference>
<dbReference type="Gene3D" id="3.40.50.720">
    <property type="entry name" value="NAD(P)-binding Rossmann-like Domain"/>
    <property type="match status" value="1"/>
</dbReference>
<reference evidence="9" key="1">
    <citation type="submission" date="2023-04" db="EMBL/GenBank/DDBJ databases">
        <title>Genome dynamics across the evolutionary transition to endosymbiosis.</title>
        <authorList>
            <person name="Siozios S."/>
            <person name="Nadal-Jimenez P."/>
            <person name="Azagi T."/>
            <person name="Sprong H."/>
            <person name="Frost C.L."/>
            <person name="Parratt S.R."/>
            <person name="Taylor G."/>
            <person name="Brettell L."/>
            <person name="Lew K.C."/>
            <person name="Croft L."/>
            <person name="King K.C."/>
            <person name="Brockhurst M.A."/>
            <person name="Hypsa V."/>
            <person name="Novakova E."/>
            <person name="Darby A.C."/>
            <person name="Hurst G.D.D."/>
        </authorList>
    </citation>
    <scope>NUCLEOTIDE SEQUENCE</scope>
    <source>
        <strain evidence="9">APv</strain>
    </source>
</reference>
<dbReference type="GO" id="GO:0005737">
    <property type="term" value="C:cytoplasm"/>
    <property type="evidence" value="ECO:0007669"/>
    <property type="project" value="TreeGrafter"/>
</dbReference>
<evidence type="ECO:0000256" key="2">
    <source>
        <dbReference type="ARBA" id="ARBA00005194"/>
    </source>
</evidence>
<keyword evidence="5" id="KW-0597">Phosphoprotein</keyword>
<dbReference type="RefSeq" id="WP_280625449.1">
    <property type="nucleotide sequence ID" value="NZ_CP123504.1"/>
</dbReference>
<dbReference type="InterPro" id="IPR023213">
    <property type="entry name" value="CAT-like_dom_sf"/>
</dbReference>
<dbReference type="PANTHER" id="PTHR45527:SF1">
    <property type="entry name" value="FATTY ACID SYNTHASE"/>
    <property type="match status" value="1"/>
</dbReference>
<evidence type="ECO:0000259" key="8">
    <source>
        <dbReference type="PROSITE" id="PS52004"/>
    </source>
</evidence>
<dbReference type="Gene3D" id="1.10.1240.100">
    <property type="match status" value="1"/>
</dbReference>
<keyword evidence="6" id="KW-0808">Transferase</keyword>